<dbReference type="PROSITE" id="PS00061">
    <property type="entry name" value="ADH_SHORT"/>
    <property type="match status" value="1"/>
</dbReference>
<gene>
    <name evidence="6" type="ORF">THAR02_10387</name>
</gene>
<dbReference type="Pfam" id="PF13561">
    <property type="entry name" value="adh_short_C2"/>
    <property type="match status" value="1"/>
</dbReference>
<dbReference type="PRINTS" id="PR00081">
    <property type="entry name" value="GDHRDH"/>
</dbReference>
<dbReference type="PROSITE" id="PS00122">
    <property type="entry name" value="CARBOXYLESTERASE_B_1"/>
    <property type="match status" value="1"/>
</dbReference>
<evidence type="ECO:0000256" key="2">
    <source>
        <dbReference type="ARBA" id="ARBA00022801"/>
    </source>
</evidence>
<proteinExistence type="inferred from homology"/>
<dbReference type="OMA" id="PLGACHC"/>
<comment type="caution">
    <text evidence="6">The sequence shown here is derived from an EMBL/GenBank/DDBJ whole genome shotgun (WGS) entry which is preliminary data.</text>
</comment>
<dbReference type="InterPro" id="IPR002347">
    <property type="entry name" value="SDR_fam"/>
</dbReference>
<evidence type="ECO:0000256" key="4">
    <source>
        <dbReference type="RuleBase" id="RU361235"/>
    </source>
</evidence>
<dbReference type="InterPro" id="IPR019826">
    <property type="entry name" value="Carboxylesterase_B_AS"/>
</dbReference>
<dbReference type="SUPFAM" id="SSF51735">
    <property type="entry name" value="NAD(P)-binding Rossmann-fold domains"/>
    <property type="match status" value="1"/>
</dbReference>
<evidence type="ECO:0000313" key="7">
    <source>
        <dbReference type="Proteomes" id="UP000034112"/>
    </source>
</evidence>
<sequence>MAQEGIISCQLPGGTITALHERGLIRARGIPYAKAGRFHPPTLLDVWTGIIDSTKPAPICPQKPSRLNFVTGDLIEGREMSEDCLNLSVIAPPHPLSRDKKLPVLVWFHGGAFVSGGGDLDCYSPWGLARRGVVVVNVTSRLGIFGYMEIDGVAPANLGLWDQITALKWIQKNISGFGGDPEQVTVVGQSAGAQSIYYMMVSDETKGLFQRAIMQSTPLGAVPTPEDVSRQLSSLAKSLMRDDPATISPDRLLDIQDDISLEAKRLGINNPTSFWPQLGKYPLPQEAEIPQRIEDAAQRFNVMIGWTQDEGNAFLTMIPYLSSWYKYPVLGPFLRGCANRLVSRNVFIQPSQLFHQQLLHSGGKSTSFIFQWSPRQSPHGAVHCIELPLLFGDWGSWEKAPMMQGTEAREDVERLSVAVQNLWVAFAEGETLGHSHFVIDRNLTFEEAALQNADALKMLGVQVITVRADGSSTMFGRDIVDATMMAFPGRTIDIIINNAGVVASHSRLADVPVKEFDHMFHINTRSIFLLVQAAEQHLSSPGGRIINASSVAARLGISAASFYSGSKAALHAMTRGWAEELGPRGITVNVALLGPIETDLVFDEENPYMNVFRANQYIKRNGTAQESANAILFLASSGSSFVTGQVLNIDGGLTYS</sequence>
<protein>
    <recommendedName>
        <fullName evidence="4">Carboxylic ester hydrolase</fullName>
        <ecNumber evidence="4">3.1.1.-</ecNumber>
    </recommendedName>
</protein>
<dbReference type="GO" id="GO:0016787">
    <property type="term" value="F:hydrolase activity"/>
    <property type="evidence" value="ECO:0007669"/>
    <property type="project" value="UniProtKB-KW"/>
</dbReference>
<reference evidence="7" key="1">
    <citation type="journal article" date="2015" name="Genome Announc.">
        <title>Draft whole-genome sequence of the biocontrol agent Trichoderma harzianum T6776.</title>
        <authorList>
            <person name="Baroncelli R."/>
            <person name="Piaggeschi G."/>
            <person name="Fiorini L."/>
            <person name="Bertolini E."/>
            <person name="Zapparata A."/>
            <person name="Pe M.E."/>
            <person name="Sarrocco S."/>
            <person name="Vannacci G."/>
        </authorList>
    </citation>
    <scope>NUCLEOTIDE SEQUENCE [LARGE SCALE GENOMIC DNA]</scope>
    <source>
        <strain evidence="7">T6776</strain>
    </source>
</reference>
<dbReference type="InterPro" id="IPR050309">
    <property type="entry name" value="Type-B_Carboxylest/Lipase"/>
</dbReference>
<dbReference type="InterPro" id="IPR036291">
    <property type="entry name" value="NAD(P)-bd_dom_sf"/>
</dbReference>
<dbReference type="ESTHER" id="triha-a0a0f9za54">
    <property type="family name" value="Fungal_carboxylesterase_lipase"/>
</dbReference>
<dbReference type="PRINTS" id="PR00080">
    <property type="entry name" value="SDRFAMILY"/>
</dbReference>
<dbReference type="InterPro" id="IPR002018">
    <property type="entry name" value="CarbesteraseB"/>
</dbReference>
<dbReference type="EC" id="3.1.1.-" evidence="4"/>
<dbReference type="SUPFAM" id="SSF53474">
    <property type="entry name" value="alpha/beta-Hydrolases"/>
    <property type="match status" value="1"/>
</dbReference>
<dbReference type="Proteomes" id="UP000034112">
    <property type="component" value="Unassembled WGS sequence"/>
</dbReference>
<evidence type="ECO:0000259" key="5">
    <source>
        <dbReference type="Pfam" id="PF00135"/>
    </source>
</evidence>
<keyword evidence="3" id="KW-0521">NADP</keyword>
<comment type="similarity">
    <text evidence="1 4">Belongs to the type-B carboxylesterase/lipase family.</text>
</comment>
<dbReference type="Gene3D" id="3.40.50.720">
    <property type="entry name" value="NAD(P)-binding Rossmann-like Domain"/>
    <property type="match status" value="1"/>
</dbReference>
<dbReference type="CDD" id="cd05233">
    <property type="entry name" value="SDR_c"/>
    <property type="match status" value="1"/>
</dbReference>
<dbReference type="EMBL" id="JOKZ01000553">
    <property type="protein sequence ID" value="KKO97506.1"/>
    <property type="molecule type" value="Genomic_DNA"/>
</dbReference>
<keyword evidence="2 4" id="KW-0378">Hydrolase</keyword>
<dbReference type="Gene3D" id="3.40.50.1820">
    <property type="entry name" value="alpha/beta hydrolase"/>
    <property type="match status" value="1"/>
</dbReference>
<dbReference type="OrthoDB" id="408631at2759"/>
<evidence type="ECO:0000313" key="6">
    <source>
        <dbReference type="EMBL" id="KKO97506.1"/>
    </source>
</evidence>
<accession>A0A0F9ZA54</accession>
<dbReference type="AlphaFoldDB" id="A0A0F9ZA54"/>
<organism evidence="6 7">
    <name type="scientific">Trichoderma harzianum</name>
    <name type="common">Hypocrea lixii</name>
    <dbReference type="NCBI Taxonomy" id="5544"/>
    <lineage>
        <taxon>Eukaryota</taxon>
        <taxon>Fungi</taxon>
        <taxon>Dikarya</taxon>
        <taxon>Ascomycota</taxon>
        <taxon>Pezizomycotina</taxon>
        <taxon>Sordariomycetes</taxon>
        <taxon>Hypocreomycetidae</taxon>
        <taxon>Hypocreales</taxon>
        <taxon>Hypocreaceae</taxon>
        <taxon>Trichoderma</taxon>
    </lineage>
</organism>
<dbReference type="PANTHER" id="PTHR11559">
    <property type="entry name" value="CARBOXYLESTERASE"/>
    <property type="match status" value="1"/>
</dbReference>
<dbReference type="InterPro" id="IPR029058">
    <property type="entry name" value="AB_hydrolase_fold"/>
</dbReference>
<evidence type="ECO:0000256" key="1">
    <source>
        <dbReference type="ARBA" id="ARBA00005964"/>
    </source>
</evidence>
<dbReference type="Pfam" id="PF00135">
    <property type="entry name" value="COesterase"/>
    <property type="match status" value="1"/>
</dbReference>
<evidence type="ECO:0000256" key="3">
    <source>
        <dbReference type="ARBA" id="ARBA00022857"/>
    </source>
</evidence>
<feature type="domain" description="Carboxylesterase type B" evidence="5">
    <location>
        <begin position="28"/>
        <end position="318"/>
    </location>
</feature>
<name>A0A0F9ZA54_TRIHA</name>
<dbReference type="InterPro" id="IPR020904">
    <property type="entry name" value="Sc_DH/Rdtase_CS"/>
</dbReference>